<protein>
    <recommendedName>
        <fullName evidence="2">NIPSNAP domain-containing protein</fullName>
    </recommendedName>
</protein>
<organism evidence="3">
    <name type="scientific">marine metagenome</name>
    <dbReference type="NCBI Taxonomy" id="408172"/>
    <lineage>
        <taxon>unclassified sequences</taxon>
        <taxon>metagenomes</taxon>
        <taxon>ecological metagenomes</taxon>
    </lineage>
</organism>
<dbReference type="Gene3D" id="3.30.70.100">
    <property type="match status" value="1"/>
</dbReference>
<comment type="similarity">
    <text evidence="1">Belongs to the NipSnap family.</text>
</comment>
<feature type="domain" description="NIPSNAP" evidence="2">
    <location>
        <begin position="3"/>
        <end position="103"/>
    </location>
</feature>
<dbReference type="SUPFAM" id="SSF54909">
    <property type="entry name" value="Dimeric alpha+beta barrel"/>
    <property type="match status" value="1"/>
</dbReference>
<evidence type="ECO:0000256" key="1">
    <source>
        <dbReference type="ARBA" id="ARBA00005291"/>
    </source>
</evidence>
<sequence>MIYDVRTYDLKMGKVQEYMEAVREIALPLRKANGIELAGWYYTIIGPITQIIHIWAYKSLAHLEEAKARVEADPRWAGEYLPRVQPLIANARDQIMKAADFAPQG</sequence>
<dbReference type="Pfam" id="PF07978">
    <property type="entry name" value="NIPSNAP"/>
    <property type="match status" value="1"/>
</dbReference>
<gene>
    <name evidence="3" type="ORF">METZ01_LOCUS90140</name>
</gene>
<dbReference type="GO" id="GO:0000423">
    <property type="term" value="P:mitophagy"/>
    <property type="evidence" value="ECO:0007669"/>
    <property type="project" value="UniProtKB-ARBA"/>
</dbReference>
<accession>A0A381VA77</accession>
<dbReference type="InterPro" id="IPR012577">
    <property type="entry name" value="NIPSNAP"/>
</dbReference>
<reference evidence="3" key="1">
    <citation type="submission" date="2018-05" db="EMBL/GenBank/DDBJ databases">
        <authorList>
            <person name="Lanie J.A."/>
            <person name="Ng W.-L."/>
            <person name="Kazmierczak K.M."/>
            <person name="Andrzejewski T.M."/>
            <person name="Davidsen T.M."/>
            <person name="Wayne K.J."/>
            <person name="Tettelin H."/>
            <person name="Glass J.I."/>
            <person name="Rusch D."/>
            <person name="Podicherti R."/>
            <person name="Tsui H.-C.T."/>
            <person name="Winkler M.E."/>
        </authorList>
    </citation>
    <scope>NUCLEOTIDE SEQUENCE</scope>
</reference>
<dbReference type="InterPro" id="IPR011008">
    <property type="entry name" value="Dimeric_a/b-barrel"/>
</dbReference>
<name>A0A381VA77_9ZZZZ</name>
<dbReference type="AlphaFoldDB" id="A0A381VA77"/>
<evidence type="ECO:0000313" key="3">
    <source>
        <dbReference type="EMBL" id="SVA37286.1"/>
    </source>
</evidence>
<dbReference type="InterPro" id="IPR051557">
    <property type="entry name" value="NipSnap_domain"/>
</dbReference>
<dbReference type="EMBL" id="UINC01008278">
    <property type="protein sequence ID" value="SVA37286.1"/>
    <property type="molecule type" value="Genomic_DNA"/>
</dbReference>
<dbReference type="PANTHER" id="PTHR21017">
    <property type="entry name" value="NIPSNAP-RELATED"/>
    <property type="match status" value="1"/>
</dbReference>
<evidence type="ECO:0000259" key="2">
    <source>
        <dbReference type="Pfam" id="PF07978"/>
    </source>
</evidence>
<dbReference type="PANTHER" id="PTHR21017:SF17">
    <property type="entry name" value="PROTEIN NIPSNAP"/>
    <property type="match status" value="1"/>
</dbReference>
<proteinExistence type="inferred from homology"/>
<dbReference type="GO" id="GO:0005739">
    <property type="term" value="C:mitochondrion"/>
    <property type="evidence" value="ECO:0007669"/>
    <property type="project" value="TreeGrafter"/>
</dbReference>